<dbReference type="InterPro" id="IPR002112">
    <property type="entry name" value="Leuzip_Jun"/>
</dbReference>
<organism evidence="8">
    <name type="scientific">Corethrella appendiculata</name>
    <dbReference type="NCBI Taxonomy" id="1370023"/>
    <lineage>
        <taxon>Eukaryota</taxon>
        <taxon>Metazoa</taxon>
        <taxon>Ecdysozoa</taxon>
        <taxon>Arthropoda</taxon>
        <taxon>Hexapoda</taxon>
        <taxon>Insecta</taxon>
        <taxon>Pterygota</taxon>
        <taxon>Neoptera</taxon>
        <taxon>Endopterygota</taxon>
        <taxon>Diptera</taxon>
        <taxon>Nematocera</taxon>
        <taxon>Culicoidea</taxon>
        <taxon>Chaoboridae</taxon>
        <taxon>Corethrella</taxon>
    </lineage>
</organism>
<evidence type="ECO:0000256" key="6">
    <source>
        <dbReference type="SAM" id="MobiDB-lite"/>
    </source>
</evidence>
<dbReference type="PANTHER" id="PTHR11462:SF35">
    <property type="entry name" value="TRANSCRIPTION FACTOR JRA"/>
    <property type="match status" value="1"/>
</dbReference>
<dbReference type="PANTHER" id="PTHR11462">
    <property type="entry name" value="JUN TRANSCRIPTION FACTOR-RELATED"/>
    <property type="match status" value="1"/>
</dbReference>
<evidence type="ECO:0000259" key="7">
    <source>
        <dbReference type="PROSITE" id="PS50217"/>
    </source>
</evidence>
<comment type="similarity">
    <text evidence="1">Belongs to the bZIP family. Jun subfamily.</text>
</comment>
<dbReference type="FunFam" id="1.20.5.170:FF:000012">
    <property type="entry name" value="Putative transcription factor AP-1"/>
    <property type="match status" value="1"/>
</dbReference>
<dbReference type="SUPFAM" id="SSF57959">
    <property type="entry name" value="Leucine zipper domain"/>
    <property type="match status" value="1"/>
</dbReference>
<feature type="coiled-coil region" evidence="5">
    <location>
        <begin position="226"/>
        <end position="253"/>
    </location>
</feature>
<dbReference type="InterPro" id="IPR046347">
    <property type="entry name" value="bZIP_sf"/>
</dbReference>
<accession>U5EWF0</accession>
<dbReference type="GO" id="GO:0042127">
    <property type="term" value="P:regulation of cell population proliferation"/>
    <property type="evidence" value="ECO:0007669"/>
    <property type="project" value="TreeGrafter"/>
</dbReference>
<evidence type="ECO:0000256" key="2">
    <source>
        <dbReference type="ARBA" id="ARBA00023015"/>
    </source>
</evidence>
<sequence>MRDNNNMDSFYEESNNPQYATPVTTSSNNNNNNNNHANNNIKGHKRPATLDLNINKDSKKQRFNSSVNAAPVISSPDLQMLKLASPELEKIIMSSANLPTPTPSILYPTKVTTEQEGFAKGFEDALHSLHNNNNNNNNNSVTINNNPSITAVPTIPTTNQSINAHSQMSGGQITYTNLDSYPVVVKDEPQIVPQSPPLSPIDMDTQERIKLERKRFRNRVAASKCRKRKLERISKLEDKVKILKNENNELGSVVTNLRQHVIQLKKQVLDHFHSGCKITITGQYSF</sequence>
<proteinExistence type="evidence at transcript level"/>
<dbReference type="InterPro" id="IPR050946">
    <property type="entry name" value="AP-1_TF_bZIP"/>
</dbReference>
<dbReference type="Pfam" id="PF00170">
    <property type="entry name" value="bZIP_1"/>
    <property type="match status" value="1"/>
</dbReference>
<dbReference type="GO" id="GO:0000978">
    <property type="term" value="F:RNA polymerase II cis-regulatory region sequence-specific DNA binding"/>
    <property type="evidence" value="ECO:0007669"/>
    <property type="project" value="TreeGrafter"/>
</dbReference>
<evidence type="ECO:0000256" key="1">
    <source>
        <dbReference type="ARBA" id="ARBA00006882"/>
    </source>
</evidence>
<evidence type="ECO:0000313" key="8">
    <source>
        <dbReference type="EMBL" id="JAB56894.1"/>
    </source>
</evidence>
<dbReference type="InterPro" id="IPR005643">
    <property type="entry name" value="JNK"/>
</dbReference>
<dbReference type="GO" id="GO:0051726">
    <property type="term" value="P:regulation of cell cycle"/>
    <property type="evidence" value="ECO:0007669"/>
    <property type="project" value="TreeGrafter"/>
</dbReference>
<dbReference type="SMART" id="SM00338">
    <property type="entry name" value="BRLZ"/>
    <property type="match status" value="1"/>
</dbReference>
<feature type="compositionally biased region" description="Polar residues" evidence="6">
    <location>
        <begin position="1"/>
        <end position="27"/>
    </location>
</feature>
<feature type="region of interest" description="Disordered" evidence="6">
    <location>
        <begin position="1"/>
        <end position="47"/>
    </location>
</feature>
<dbReference type="EMBL" id="GANO01002977">
    <property type="protein sequence ID" value="JAB56894.1"/>
    <property type="molecule type" value="mRNA"/>
</dbReference>
<keyword evidence="2" id="KW-0805">Transcription regulation</keyword>
<dbReference type="PRINTS" id="PR00043">
    <property type="entry name" value="LEUZIPPRJUN"/>
</dbReference>
<dbReference type="PROSITE" id="PS50217">
    <property type="entry name" value="BZIP"/>
    <property type="match status" value="1"/>
</dbReference>
<keyword evidence="3" id="KW-0238">DNA-binding</keyword>
<keyword evidence="5" id="KW-0175">Coiled coil</keyword>
<dbReference type="Pfam" id="PF03957">
    <property type="entry name" value="Jun"/>
    <property type="match status" value="1"/>
</dbReference>
<dbReference type="PROSITE" id="PS00036">
    <property type="entry name" value="BZIP_BASIC"/>
    <property type="match status" value="1"/>
</dbReference>
<evidence type="ECO:0000256" key="4">
    <source>
        <dbReference type="ARBA" id="ARBA00023163"/>
    </source>
</evidence>
<evidence type="ECO:0000256" key="3">
    <source>
        <dbReference type="ARBA" id="ARBA00023125"/>
    </source>
</evidence>
<evidence type="ECO:0000256" key="5">
    <source>
        <dbReference type="SAM" id="Coils"/>
    </source>
</evidence>
<dbReference type="AlphaFoldDB" id="U5EWF0"/>
<dbReference type="CDD" id="cd14696">
    <property type="entry name" value="bZIP_Jun"/>
    <property type="match status" value="1"/>
</dbReference>
<keyword evidence="4" id="KW-0804">Transcription</keyword>
<feature type="domain" description="BZIP" evidence="7">
    <location>
        <begin position="208"/>
        <end position="271"/>
    </location>
</feature>
<name>U5EWF0_9DIPT</name>
<feature type="compositionally biased region" description="Low complexity" evidence="6">
    <location>
        <begin position="28"/>
        <end position="40"/>
    </location>
</feature>
<reference evidence="8" key="1">
    <citation type="journal article" date="2014" name="Insect Biochem. Mol. Biol.">
        <title>An insight into the sialome of the frog biting fly, Corethrella appendiculata.</title>
        <authorList>
            <person name="Ribeiro J.M.C."/>
            <person name="Chagas A.C."/>
            <person name="Pham V.M."/>
            <person name="Lounibos L.P."/>
            <person name="Calvo E."/>
        </authorList>
    </citation>
    <scope>NUCLEOTIDE SEQUENCE</scope>
    <source>
        <tissue evidence="8">Salivary glands</tissue>
    </source>
</reference>
<dbReference type="InterPro" id="IPR004827">
    <property type="entry name" value="bZIP"/>
</dbReference>
<dbReference type="Gene3D" id="1.20.5.170">
    <property type="match status" value="1"/>
</dbReference>
<dbReference type="GO" id="GO:0005667">
    <property type="term" value="C:transcription regulator complex"/>
    <property type="evidence" value="ECO:0007669"/>
    <property type="project" value="TreeGrafter"/>
</dbReference>
<dbReference type="GO" id="GO:0005634">
    <property type="term" value="C:nucleus"/>
    <property type="evidence" value="ECO:0007669"/>
    <property type="project" value="UniProtKB-ARBA"/>
</dbReference>
<protein>
    <submittedName>
        <fullName evidence="8">Putative transcription factor ap-1</fullName>
    </submittedName>
</protein>
<dbReference type="GO" id="GO:0000981">
    <property type="term" value="F:DNA-binding transcription factor activity, RNA polymerase II-specific"/>
    <property type="evidence" value="ECO:0007669"/>
    <property type="project" value="TreeGrafter"/>
</dbReference>